<dbReference type="GO" id="GO:0005741">
    <property type="term" value="C:mitochondrial outer membrane"/>
    <property type="evidence" value="ECO:0007669"/>
    <property type="project" value="Ensembl"/>
</dbReference>
<keyword evidence="7 9" id="KW-0539">Nucleus</keyword>
<accession>A0A8B9BC76</accession>
<keyword evidence="13" id="KW-1185">Reference proteome</keyword>
<feature type="compositionally biased region" description="Polar residues" evidence="10">
    <location>
        <begin position="607"/>
        <end position="627"/>
    </location>
</feature>
<dbReference type="GO" id="GO:0007507">
    <property type="term" value="P:heart development"/>
    <property type="evidence" value="ECO:0007669"/>
    <property type="project" value="UniProtKB-ARBA"/>
</dbReference>
<dbReference type="GO" id="GO:0003682">
    <property type="term" value="F:chromatin binding"/>
    <property type="evidence" value="ECO:0007669"/>
    <property type="project" value="Ensembl"/>
</dbReference>
<dbReference type="PANTHER" id="PTHR45803">
    <property type="entry name" value="SOX100B"/>
    <property type="match status" value="1"/>
</dbReference>
<dbReference type="GO" id="GO:0030318">
    <property type="term" value="P:melanocyte differentiation"/>
    <property type="evidence" value="ECO:0007669"/>
    <property type="project" value="Ensembl"/>
</dbReference>
<evidence type="ECO:0000256" key="6">
    <source>
        <dbReference type="ARBA" id="ARBA00023163"/>
    </source>
</evidence>
<dbReference type="GO" id="GO:0061138">
    <property type="term" value="P:morphogenesis of a branching epithelium"/>
    <property type="evidence" value="ECO:0007669"/>
    <property type="project" value="Ensembl"/>
</dbReference>
<feature type="region of interest" description="Disordered" evidence="10">
    <location>
        <begin position="48"/>
        <end position="72"/>
    </location>
</feature>
<dbReference type="GO" id="GO:0043066">
    <property type="term" value="P:negative regulation of apoptotic process"/>
    <property type="evidence" value="ECO:0007669"/>
    <property type="project" value="Ensembl"/>
</dbReference>
<dbReference type="GO" id="GO:0000978">
    <property type="term" value="F:RNA polymerase II cis-regulatory region sequence-specific DNA binding"/>
    <property type="evidence" value="ECO:0007669"/>
    <property type="project" value="Ensembl"/>
</dbReference>
<feature type="DNA-binding region" description="HMG box" evidence="9">
    <location>
        <begin position="262"/>
        <end position="330"/>
    </location>
</feature>
<dbReference type="GO" id="GO:0002052">
    <property type="term" value="P:positive regulation of neuroblast proliferation"/>
    <property type="evidence" value="ECO:0007669"/>
    <property type="project" value="Ensembl"/>
</dbReference>
<dbReference type="InterPro" id="IPR050917">
    <property type="entry name" value="SOX_TF"/>
</dbReference>
<feature type="region of interest" description="Disordered" evidence="10">
    <location>
        <begin position="599"/>
        <end position="627"/>
    </location>
</feature>
<dbReference type="GO" id="GO:0005654">
    <property type="term" value="C:nucleoplasm"/>
    <property type="evidence" value="ECO:0007669"/>
    <property type="project" value="Ensembl"/>
</dbReference>
<feature type="compositionally biased region" description="Low complexity" evidence="10">
    <location>
        <begin position="341"/>
        <end position="352"/>
    </location>
</feature>
<dbReference type="GO" id="GO:0045944">
    <property type="term" value="P:positive regulation of transcription by RNA polymerase II"/>
    <property type="evidence" value="ECO:0007669"/>
    <property type="project" value="Ensembl"/>
</dbReference>
<dbReference type="GO" id="GO:0014015">
    <property type="term" value="P:positive regulation of gliogenesis"/>
    <property type="evidence" value="ECO:0007669"/>
    <property type="project" value="Ensembl"/>
</dbReference>
<evidence type="ECO:0000256" key="1">
    <source>
        <dbReference type="ARBA" id="ARBA00004123"/>
    </source>
</evidence>
<comment type="subcellular location">
    <subcellularLocation>
        <location evidence="2">Cytoplasm</location>
    </subcellularLocation>
    <subcellularLocation>
        <location evidence="1">Nucleus</location>
    </subcellularLocation>
</comment>
<feature type="compositionally biased region" description="Basic and acidic residues" evidence="10">
    <location>
        <begin position="98"/>
        <end position="111"/>
    </location>
</feature>
<evidence type="ECO:0000256" key="8">
    <source>
        <dbReference type="ARBA" id="ARBA00040805"/>
    </source>
</evidence>
<evidence type="ECO:0000259" key="11">
    <source>
        <dbReference type="PROSITE" id="PS50118"/>
    </source>
</evidence>
<dbReference type="PROSITE" id="PS50118">
    <property type="entry name" value="HMG_BOX_2"/>
    <property type="match status" value="1"/>
</dbReference>
<dbReference type="GO" id="GO:0006366">
    <property type="term" value="P:transcription by RNA polymerase II"/>
    <property type="evidence" value="ECO:0007669"/>
    <property type="project" value="Ensembl"/>
</dbReference>
<dbReference type="SMART" id="SM00398">
    <property type="entry name" value="HMG"/>
    <property type="match status" value="1"/>
</dbReference>
<feature type="region of interest" description="Disordered" evidence="10">
    <location>
        <begin position="516"/>
        <end position="535"/>
    </location>
</feature>
<gene>
    <name evidence="12" type="primary">SOX10</name>
</gene>
<dbReference type="InterPro" id="IPR036910">
    <property type="entry name" value="HMG_box_dom_sf"/>
</dbReference>
<reference evidence="12" key="2">
    <citation type="submission" date="2025-09" db="UniProtKB">
        <authorList>
            <consortium name="Ensembl"/>
        </authorList>
    </citation>
    <scope>IDENTIFICATION</scope>
</reference>
<dbReference type="PANTHER" id="PTHR45803:SF6">
    <property type="entry name" value="TRANSCRIPTION FACTOR SOX-10"/>
    <property type="match status" value="1"/>
</dbReference>
<dbReference type="InterPro" id="IPR022151">
    <property type="entry name" value="Sox_N"/>
</dbReference>
<dbReference type="Ensembl" id="ENSABRT00000003012.1">
    <property type="protein sequence ID" value="ENSABRP00000002033.1"/>
    <property type="gene ID" value="ENSABRG00000002033.1"/>
</dbReference>
<dbReference type="GO" id="GO:0001755">
    <property type="term" value="P:neural crest cell migration"/>
    <property type="evidence" value="ECO:0007669"/>
    <property type="project" value="Ensembl"/>
</dbReference>
<dbReference type="GO" id="GO:0007405">
    <property type="term" value="P:neuroblast proliferation"/>
    <property type="evidence" value="ECO:0007669"/>
    <property type="project" value="Ensembl"/>
</dbReference>
<dbReference type="GO" id="GO:0048469">
    <property type="term" value="P:cell maturation"/>
    <property type="evidence" value="ECO:0007669"/>
    <property type="project" value="Ensembl"/>
</dbReference>
<evidence type="ECO:0000256" key="10">
    <source>
        <dbReference type="SAM" id="MobiDB-lite"/>
    </source>
</evidence>
<organism evidence="12 13">
    <name type="scientific">Anser brachyrhynchus</name>
    <name type="common">Pink-footed goose</name>
    <dbReference type="NCBI Taxonomy" id="132585"/>
    <lineage>
        <taxon>Eukaryota</taxon>
        <taxon>Metazoa</taxon>
        <taxon>Chordata</taxon>
        <taxon>Craniata</taxon>
        <taxon>Vertebrata</taxon>
        <taxon>Euteleostomi</taxon>
        <taxon>Archelosauria</taxon>
        <taxon>Archosauria</taxon>
        <taxon>Dinosauria</taxon>
        <taxon>Saurischia</taxon>
        <taxon>Theropoda</taxon>
        <taxon>Coelurosauria</taxon>
        <taxon>Aves</taxon>
        <taxon>Neognathae</taxon>
        <taxon>Galloanserae</taxon>
        <taxon>Anseriformes</taxon>
        <taxon>Anatidae</taxon>
        <taxon>Anserinae</taxon>
        <taxon>Anser</taxon>
    </lineage>
</organism>
<dbReference type="GO" id="GO:0022010">
    <property type="term" value="P:central nervous system myelination"/>
    <property type="evidence" value="ECO:0007669"/>
    <property type="project" value="Ensembl"/>
</dbReference>
<dbReference type="GO" id="GO:0048589">
    <property type="term" value="P:developmental growth"/>
    <property type="evidence" value="ECO:0007669"/>
    <property type="project" value="Ensembl"/>
</dbReference>
<evidence type="ECO:0000256" key="4">
    <source>
        <dbReference type="ARBA" id="ARBA00023015"/>
    </source>
</evidence>
<dbReference type="CDD" id="cd22031">
    <property type="entry name" value="HMG-box_SoxE"/>
    <property type="match status" value="1"/>
</dbReference>
<dbReference type="GeneTree" id="ENSGT00940000158046"/>
<dbReference type="FunFam" id="1.10.30.10:FF:000004">
    <property type="entry name" value="Transcription factor SOX-10"/>
    <property type="match status" value="1"/>
</dbReference>
<feature type="region of interest" description="Disordered" evidence="10">
    <location>
        <begin position="369"/>
        <end position="432"/>
    </location>
</feature>
<dbReference type="GO" id="GO:0042802">
    <property type="term" value="F:identical protein binding"/>
    <property type="evidence" value="ECO:0007669"/>
    <property type="project" value="Ensembl"/>
</dbReference>
<evidence type="ECO:0000313" key="13">
    <source>
        <dbReference type="Proteomes" id="UP000694426"/>
    </source>
</evidence>
<feature type="compositionally biased region" description="Basic and acidic residues" evidence="10">
    <location>
        <begin position="411"/>
        <end position="428"/>
    </location>
</feature>
<dbReference type="Gene3D" id="1.10.30.10">
    <property type="entry name" value="High mobility group box domain"/>
    <property type="match status" value="1"/>
</dbReference>
<dbReference type="GO" id="GO:0048484">
    <property type="term" value="P:enteric nervous system development"/>
    <property type="evidence" value="ECO:0007669"/>
    <property type="project" value="Ensembl"/>
</dbReference>
<evidence type="ECO:0000256" key="9">
    <source>
        <dbReference type="PROSITE-ProRule" id="PRU00267"/>
    </source>
</evidence>
<reference evidence="12" key="1">
    <citation type="submission" date="2025-08" db="UniProtKB">
        <authorList>
            <consortium name="Ensembl"/>
        </authorList>
    </citation>
    <scope>IDENTIFICATION</scope>
</reference>
<feature type="compositionally biased region" description="Basic and acidic residues" evidence="10">
    <location>
        <begin position="318"/>
        <end position="331"/>
    </location>
</feature>
<keyword evidence="5 9" id="KW-0238">DNA-binding</keyword>
<dbReference type="InterPro" id="IPR009071">
    <property type="entry name" value="HMG_box_dom"/>
</dbReference>
<evidence type="ECO:0000313" key="12">
    <source>
        <dbReference type="Ensembl" id="ENSABRP00000002033.1"/>
    </source>
</evidence>
<dbReference type="Pfam" id="PF12444">
    <property type="entry name" value="Sox_N"/>
    <property type="match status" value="1"/>
</dbReference>
<dbReference type="GO" id="GO:0007422">
    <property type="term" value="P:peripheral nervous system development"/>
    <property type="evidence" value="ECO:0007669"/>
    <property type="project" value="Ensembl"/>
</dbReference>
<keyword evidence="3" id="KW-0963">Cytoplasm</keyword>
<dbReference type="Proteomes" id="UP000694426">
    <property type="component" value="Unplaced"/>
</dbReference>
<dbReference type="GO" id="GO:0000122">
    <property type="term" value="P:negative regulation of transcription by RNA polymerase II"/>
    <property type="evidence" value="ECO:0007669"/>
    <property type="project" value="TreeGrafter"/>
</dbReference>
<dbReference type="SUPFAM" id="SSF47095">
    <property type="entry name" value="HMG-box"/>
    <property type="match status" value="1"/>
</dbReference>
<evidence type="ECO:0000256" key="3">
    <source>
        <dbReference type="ARBA" id="ARBA00022490"/>
    </source>
</evidence>
<dbReference type="Pfam" id="PF00505">
    <property type="entry name" value="HMG_box"/>
    <property type="match status" value="1"/>
</dbReference>
<name>A0A8B9BC76_9AVES</name>
<dbReference type="GO" id="GO:0048546">
    <property type="term" value="P:digestive tract morphogenesis"/>
    <property type="evidence" value="ECO:0007669"/>
    <property type="project" value="Ensembl"/>
</dbReference>
<feature type="compositionally biased region" description="Basic and acidic residues" evidence="10">
    <location>
        <begin position="153"/>
        <end position="164"/>
    </location>
</feature>
<keyword evidence="4" id="KW-0805">Transcription regulation</keyword>
<dbReference type="GO" id="GO:0032808">
    <property type="term" value="P:lacrimal gland development"/>
    <property type="evidence" value="ECO:0007669"/>
    <property type="project" value="Ensembl"/>
</dbReference>
<feature type="domain" description="HMG box" evidence="11">
    <location>
        <begin position="262"/>
        <end position="330"/>
    </location>
</feature>
<dbReference type="GO" id="GO:0000981">
    <property type="term" value="F:DNA-binding transcription factor activity, RNA polymerase II-specific"/>
    <property type="evidence" value="ECO:0007669"/>
    <property type="project" value="Ensembl"/>
</dbReference>
<sequence>MLGTWGPPCTARTRVMAGGKRGAQPHPSLHPATPTCWGFRSPSLISGQAAGAAGKWGTPRWGGGLPASPPQRPDRVLALRNAWLHLPPFPPPVLSSKASERHPAGVLEKTKPPSRNGTRLSASPAAHPEAGGRAGGRPGYCSPRRICRPHQPATEKKDTEKEETMADDQDLSEVEMSPVGSEDHHCLSPGPSMASDNSPHLAGSGNGEMGKVKKEQQDSEADDDKFPVCIREAVSQVLSGYDWTLVPMPVRVNGSNKSKPHVKRPMNAFMVWAQAARRKLADQYPHLHNAELSKTLGKLWRLLNESDKRPFIEEAERLRMQHKKDHPDYKYQPRRRKNGKATQGEGEGQVEAEAGGAAAIQAHYKNAHLDHRHPGEGSPMSDGHPEHSSGQSHGPPTPPTTPKTELQAGKADSKREGRSLGEGGKPHIDFGNVDIGEISHEVMSNMETFDVNEFDQYLPPNGHAGHPGHVGGYAAAAAAGYGLGSALAAASGHSAWISKQHGVSLSAATSPVVDSKAQVKTEGSAPGGHYTDQPSTSQIAYTSLSLPHYGSAFPSISRPQFDYPDHQPSGPYYSHSSQASGLYSAFSYMGPSQRPLYTAISDPAPSVPQSHSPTHWEQPVYTTLSRP</sequence>
<keyword evidence="6" id="KW-0804">Transcription</keyword>
<evidence type="ECO:0000256" key="7">
    <source>
        <dbReference type="ARBA" id="ARBA00023242"/>
    </source>
</evidence>
<feature type="region of interest" description="Disordered" evidence="10">
    <location>
        <begin position="318"/>
        <end position="352"/>
    </location>
</feature>
<dbReference type="AlphaFoldDB" id="A0A8B9BC76"/>
<dbReference type="GO" id="GO:0090090">
    <property type="term" value="P:negative regulation of canonical Wnt signaling pathway"/>
    <property type="evidence" value="ECO:0007669"/>
    <property type="project" value="Ensembl"/>
</dbReference>
<proteinExistence type="predicted"/>
<protein>
    <recommendedName>
        <fullName evidence="8">Transcription factor SOX-10</fullName>
    </recommendedName>
</protein>
<evidence type="ECO:0000256" key="5">
    <source>
        <dbReference type="ARBA" id="ARBA00023125"/>
    </source>
</evidence>
<feature type="region of interest" description="Disordered" evidence="10">
    <location>
        <begin position="94"/>
        <end position="225"/>
    </location>
</feature>
<evidence type="ECO:0000256" key="2">
    <source>
        <dbReference type="ARBA" id="ARBA00004496"/>
    </source>
</evidence>